<keyword evidence="2" id="KW-0548">Nucleotidyltransferase</keyword>
<dbReference type="Pfam" id="PF00581">
    <property type="entry name" value="Rhodanese"/>
    <property type="match status" value="1"/>
</dbReference>
<dbReference type="InterPro" id="IPR001763">
    <property type="entry name" value="Rhodanese-like_dom"/>
</dbReference>
<gene>
    <name evidence="2" type="primary">moeZ_26</name>
    <name evidence="2" type="ORF">GALL_392160</name>
</gene>
<evidence type="ECO:0000259" key="1">
    <source>
        <dbReference type="PROSITE" id="PS50206"/>
    </source>
</evidence>
<dbReference type="CDD" id="cd00158">
    <property type="entry name" value="RHOD"/>
    <property type="match status" value="1"/>
</dbReference>
<dbReference type="SUPFAM" id="SSF52821">
    <property type="entry name" value="Rhodanese/Cell cycle control phosphatase"/>
    <property type="match status" value="1"/>
</dbReference>
<dbReference type="Gene3D" id="3.40.250.10">
    <property type="entry name" value="Rhodanese-like domain"/>
    <property type="match status" value="1"/>
</dbReference>
<dbReference type="EMBL" id="MLJW01001282">
    <property type="protein sequence ID" value="OIQ79061.1"/>
    <property type="molecule type" value="Genomic_DNA"/>
</dbReference>
<proteinExistence type="predicted"/>
<dbReference type="GO" id="GO:0016779">
    <property type="term" value="F:nucleotidyltransferase activity"/>
    <property type="evidence" value="ECO:0007669"/>
    <property type="project" value="UniProtKB-KW"/>
</dbReference>
<dbReference type="InterPro" id="IPR036873">
    <property type="entry name" value="Rhodanese-like_dom_sf"/>
</dbReference>
<feature type="domain" description="Rhodanese" evidence="1">
    <location>
        <begin position="37"/>
        <end position="127"/>
    </location>
</feature>
<dbReference type="PROSITE" id="PS51257">
    <property type="entry name" value="PROKAR_LIPOPROTEIN"/>
    <property type="match status" value="1"/>
</dbReference>
<dbReference type="AlphaFoldDB" id="A0A1J5QT32"/>
<name>A0A1J5QT32_9ZZZZ</name>
<reference evidence="2" key="1">
    <citation type="submission" date="2016-10" db="EMBL/GenBank/DDBJ databases">
        <title>Sequence of Gallionella enrichment culture.</title>
        <authorList>
            <person name="Poehlein A."/>
            <person name="Muehling M."/>
            <person name="Daniel R."/>
        </authorList>
    </citation>
    <scope>NUCLEOTIDE SEQUENCE</scope>
</reference>
<dbReference type="PANTHER" id="PTHR45431">
    <property type="entry name" value="RHODANESE-LIKE DOMAIN-CONTAINING PROTEIN 15, CHLOROPLASTIC"/>
    <property type="match status" value="1"/>
</dbReference>
<evidence type="ECO:0000313" key="2">
    <source>
        <dbReference type="EMBL" id="OIQ79061.1"/>
    </source>
</evidence>
<dbReference type="SMART" id="SM00450">
    <property type="entry name" value="RHOD"/>
    <property type="match status" value="1"/>
</dbReference>
<dbReference type="PROSITE" id="PS50206">
    <property type="entry name" value="RHODANESE_3"/>
    <property type="match status" value="1"/>
</dbReference>
<protein>
    <submittedName>
        <fullName evidence="2">Putative adenylyltransferase/sulfurtransferase MoeZ</fullName>
    </submittedName>
</protein>
<sequence length="128" mass="13266">MKRIIALSLMAAALLSGCSSSSSVKTLDAQAFSEIAAKSSTYVLDVRTPGEFIAGHLVNAHNIDVEASNFGTEIAKLDKNATYAVYCHSGNRSAVATAQMAKAGFDHIYDLNGGILAWASAGGALVTN</sequence>
<dbReference type="PANTHER" id="PTHR45431:SF3">
    <property type="entry name" value="RHODANESE-LIKE DOMAIN-CONTAINING PROTEIN 15, CHLOROPLASTIC"/>
    <property type="match status" value="1"/>
</dbReference>
<accession>A0A1J5QT32</accession>
<comment type="caution">
    <text evidence="2">The sequence shown here is derived from an EMBL/GenBank/DDBJ whole genome shotgun (WGS) entry which is preliminary data.</text>
</comment>
<keyword evidence="2" id="KW-0808">Transferase</keyword>
<dbReference type="InterPro" id="IPR052367">
    <property type="entry name" value="Thiosulfate_ST/Rhodanese-like"/>
</dbReference>
<organism evidence="2">
    <name type="scientific">mine drainage metagenome</name>
    <dbReference type="NCBI Taxonomy" id="410659"/>
    <lineage>
        <taxon>unclassified sequences</taxon>
        <taxon>metagenomes</taxon>
        <taxon>ecological metagenomes</taxon>
    </lineage>
</organism>